<dbReference type="GO" id="GO:0032870">
    <property type="term" value="P:cellular response to hormone stimulus"/>
    <property type="evidence" value="ECO:0007669"/>
    <property type="project" value="TreeGrafter"/>
</dbReference>
<dbReference type="GO" id="GO:0008188">
    <property type="term" value="F:neuropeptide receptor activity"/>
    <property type="evidence" value="ECO:0007669"/>
    <property type="project" value="InterPro"/>
</dbReference>
<dbReference type="EMBL" id="UYJE01006488">
    <property type="protein sequence ID" value="VDI46349.1"/>
    <property type="molecule type" value="Genomic_DNA"/>
</dbReference>
<keyword evidence="7" id="KW-1015">Disulfide bond</keyword>
<evidence type="ECO:0000256" key="5">
    <source>
        <dbReference type="ARBA" id="ARBA00023040"/>
    </source>
</evidence>
<comment type="caution">
    <text evidence="15">The sequence shown here is derived from an EMBL/GenBank/DDBJ whole genome shotgun (WGS) entry which is preliminary data.</text>
</comment>
<dbReference type="GO" id="GO:0005886">
    <property type="term" value="C:plasma membrane"/>
    <property type="evidence" value="ECO:0007669"/>
    <property type="project" value="UniProtKB-SubCell"/>
</dbReference>
<dbReference type="PRINTS" id="PR00237">
    <property type="entry name" value="GPCRRHODOPSN"/>
</dbReference>
<dbReference type="GO" id="GO:0042277">
    <property type="term" value="F:peptide binding"/>
    <property type="evidence" value="ECO:0007669"/>
    <property type="project" value="TreeGrafter"/>
</dbReference>
<proteinExistence type="inferred from homology"/>
<evidence type="ECO:0000256" key="12">
    <source>
        <dbReference type="RuleBase" id="RU000688"/>
    </source>
</evidence>
<keyword evidence="2" id="KW-1003">Cell membrane</keyword>
<evidence type="ECO:0000256" key="3">
    <source>
        <dbReference type="ARBA" id="ARBA00022692"/>
    </source>
</evidence>
<dbReference type="PANTHER" id="PTHR24241">
    <property type="entry name" value="NEUROPEPTIDE RECEPTOR-RELATED G-PROTEIN COUPLED RECEPTOR"/>
    <property type="match status" value="1"/>
</dbReference>
<keyword evidence="10 12" id="KW-0807">Transducer</keyword>
<evidence type="ECO:0000256" key="11">
    <source>
        <dbReference type="ARBA" id="ARBA00025478"/>
    </source>
</evidence>
<protein>
    <submittedName>
        <fullName evidence="15">Neuropeptide FF receptor 2</fullName>
    </submittedName>
</protein>
<dbReference type="SUPFAM" id="SSF81321">
    <property type="entry name" value="Family A G protein-coupled receptor-like"/>
    <property type="match status" value="1"/>
</dbReference>
<dbReference type="SMART" id="SM01381">
    <property type="entry name" value="7TM_GPCR_Srsx"/>
    <property type="match status" value="1"/>
</dbReference>
<feature type="transmembrane region" description="Helical" evidence="13">
    <location>
        <begin position="129"/>
        <end position="149"/>
    </location>
</feature>
<evidence type="ECO:0000256" key="1">
    <source>
        <dbReference type="ARBA" id="ARBA00004651"/>
    </source>
</evidence>
<keyword evidence="5 12" id="KW-0297">G-protein coupled receptor</keyword>
<evidence type="ECO:0000259" key="14">
    <source>
        <dbReference type="PROSITE" id="PS50262"/>
    </source>
</evidence>
<evidence type="ECO:0000256" key="13">
    <source>
        <dbReference type="SAM" id="Phobius"/>
    </source>
</evidence>
<feature type="transmembrane region" description="Helical" evidence="13">
    <location>
        <begin position="215"/>
        <end position="239"/>
    </location>
</feature>
<keyword evidence="8 12" id="KW-0675">Receptor</keyword>
<gene>
    <name evidence="15" type="ORF">MGAL_10B078971</name>
</gene>
<dbReference type="PRINTS" id="PR01570">
    <property type="entry name" value="NPFFRECEPTOR"/>
</dbReference>
<evidence type="ECO:0000256" key="8">
    <source>
        <dbReference type="ARBA" id="ARBA00023170"/>
    </source>
</evidence>
<accession>A0A8B6FB84</accession>
<evidence type="ECO:0000256" key="6">
    <source>
        <dbReference type="ARBA" id="ARBA00023136"/>
    </source>
</evidence>
<feature type="domain" description="G-protein coupled receptors family 1 profile" evidence="14">
    <location>
        <begin position="70"/>
        <end position="329"/>
    </location>
</feature>
<feature type="transmembrane region" description="Helical" evidence="13">
    <location>
        <begin position="269"/>
        <end position="293"/>
    </location>
</feature>
<keyword evidence="3 12" id="KW-0812">Transmembrane</keyword>
<comment type="subcellular location">
    <subcellularLocation>
        <location evidence="1">Cell membrane</location>
        <topology evidence="1">Multi-pass membrane protein</topology>
    </subcellularLocation>
</comment>
<evidence type="ECO:0000256" key="10">
    <source>
        <dbReference type="ARBA" id="ARBA00023224"/>
    </source>
</evidence>
<feature type="transmembrane region" description="Helical" evidence="13">
    <location>
        <begin position="313"/>
        <end position="332"/>
    </location>
</feature>
<dbReference type="InterPro" id="IPR017452">
    <property type="entry name" value="GPCR_Rhodpsn_7TM"/>
</dbReference>
<dbReference type="Proteomes" id="UP000596742">
    <property type="component" value="Unassembled WGS sequence"/>
</dbReference>
<keyword evidence="16" id="KW-1185">Reference proteome</keyword>
<name>A0A8B6FB84_MYTGA</name>
<dbReference type="PROSITE" id="PS50262">
    <property type="entry name" value="G_PROTEIN_RECEP_F1_2"/>
    <property type="match status" value="1"/>
</dbReference>
<feature type="transmembrane region" description="Helical" evidence="13">
    <location>
        <begin position="170"/>
        <end position="190"/>
    </location>
</feature>
<evidence type="ECO:0000313" key="16">
    <source>
        <dbReference type="Proteomes" id="UP000596742"/>
    </source>
</evidence>
<evidence type="ECO:0000256" key="4">
    <source>
        <dbReference type="ARBA" id="ARBA00022989"/>
    </source>
</evidence>
<feature type="transmembrane region" description="Helical" evidence="13">
    <location>
        <begin position="91"/>
        <end position="117"/>
    </location>
</feature>
<evidence type="ECO:0000256" key="2">
    <source>
        <dbReference type="ARBA" id="ARBA00022475"/>
    </source>
</evidence>
<organism evidence="15 16">
    <name type="scientific">Mytilus galloprovincialis</name>
    <name type="common">Mediterranean mussel</name>
    <dbReference type="NCBI Taxonomy" id="29158"/>
    <lineage>
        <taxon>Eukaryota</taxon>
        <taxon>Metazoa</taxon>
        <taxon>Spiralia</taxon>
        <taxon>Lophotrochozoa</taxon>
        <taxon>Mollusca</taxon>
        <taxon>Bivalvia</taxon>
        <taxon>Autobranchia</taxon>
        <taxon>Pteriomorphia</taxon>
        <taxon>Mytilida</taxon>
        <taxon>Mytiloidea</taxon>
        <taxon>Mytilidae</taxon>
        <taxon>Mytilinae</taxon>
        <taxon>Mytilus</taxon>
    </lineage>
</organism>
<feature type="transmembrane region" description="Helical" evidence="13">
    <location>
        <begin position="53"/>
        <end position="79"/>
    </location>
</feature>
<dbReference type="Gene3D" id="1.20.1070.10">
    <property type="entry name" value="Rhodopsin 7-helix transmembrane proteins"/>
    <property type="match status" value="1"/>
</dbReference>
<dbReference type="InterPro" id="IPR005395">
    <property type="entry name" value="NPFF_rcpt"/>
</dbReference>
<sequence>MSFFYNASGKNNDYEINMVNIENSYAQDNSGLSINDTQNSSYGSEFKHPPGVLAIYIIAYSTAFLFALFGNLVVIVVVLKYKWMHTVTNFFIVNLAIADILVAIFCVPITLLTHIFIEWRYGAVMCKVTPYLQAVSVCASVNTLAAIAVDRYLAICYTFNYKMKWKTSKCIMFAIWIFSLIISIPMALFYQRYVQSGSLLYVCGENWENKFLEKIYFVGICICCYAVPLVLIIICYSLIGFRVWNRNAPGVYKSNGVIHKSKVKAVKMLTVVVVLFLFSWLPLYIIKFLIYFQMDEYDNLDFVRLLNNYIVPIAQWLGLSNSGINPIIYCLFSRKIRIRIKMMVKCCRYRFYDDNAALEINKQTKRFSSTRYFSVDYTNGQVVLRPHKHRKSGSKKQTNIYD</sequence>
<evidence type="ECO:0000256" key="9">
    <source>
        <dbReference type="ARBA" id="ARBA00023180"/>
    </source>
</evidence>
<dbReference type="AlphaFoldDB" id="A0A8B6FB84"/>
<dbReference type="PROSITE" id="PS00237">
    <property type="entry name" value="G_PROTEIN_RECEP_F1_1"/>
    <property type="match status" value="1"/>
</dbReference>
<dbReference type="Pfam" id="PF00001">
    <property type="entry name" value="7tm_1"/>
    <property type="match status" value="1"/>
</dbReference>
<keyword evidence="6 13" id="KW-0472">Membrane</keyword>
<dbReference type="PANTHER" id="PTHR24241:SF76">
    <property type="entry name" value="NEUROPEPTIDE SIFAMIDE RECEPTOR"/>
    <property type="match status" value="1"/>
</dbReference>
<comment type="function">
    <text evidence="11">Receptor for NPAF (A-18-F-amide) and NPFF (F-8-F-amide) neuropeptides, also known as morphine-modulating peptides. Can also be activated by a variety of naturally occurring or synthetic FMRF-amide like ligands. This receptor mediates its action by association with G proteins that activate a phosphatidylinositol-calcium second messenger system.</text>
</comment>
<keyword evidence="4 13" id="KW-1133">Transmembrane helix</keyword>
<evidence type="ECO:0000256" key="7">
    <source>
        <dbReference type="ARBA" id="ARBA00023157"/>
    </source>
</evidence>
<dbReference type="InterPro" id="IPR000276">
    <property type="entry name" value="GPCR_Rhodpsn"/>
</dbReference>
<comment type="similarity">
    <text evidence="12">Belongs to the G-protein coupled receptor 1 family.</text>
</comment>
<evidence type="ECO:0000313" key="15">
    <source>
        <dbReference type="EMBL" id="VDI46349.1"/>
    </source>
</evidence>
<keyword evidence="9" id="KW-0325">Glycoprotein</keyword>
<dbReference type="CDD" id="cd14993">
    <property type="entry name" value="7tmA_CCKR-like"/>
    <property type="match status" value="1"/>
</dbReference>
<dbReference type="OrthoDB" id="5975505at2759"/>
<reference evidence="15" key="1">
    <citation type="submission" date="2018-11" db="EMBL/GenBank/DDBJ databases">
        <authorList>
            <person name="Alioto T."/>
            <person name="Alioto T."/>
        </authorList>
    </citation>
    <scope>NUCLEOTIDE SEQUENCE</scope>
</reference>